<dbReference type="EMBL" id="GEMB01004249">
    <property type="protein sequence ID" value="JAR99020.1"/>
    <property type="molecule type" value="Transcribed_RNA"/>
</dbReference>
<evidence type="ECO:0008006" key="2">
    <source>
        <dbReference type="Google" id="ProtNLM"/>
    </source>
</evidence>
<reference evidence="1" key="2">
    <citation type="journal article" date="2017" name="J. Med. Entomol.">
        <title>Transcriptome Analysis of the Triatoma infestans (Hemiptera: Reduviidae) Integument.</title>
        <authorList>
            <person name="Calderon-Fernandez G.M."/>
            <person name="Moriconi D.E."/>
            <person name="Dulbecco A.B."/>
            <person name="Juarez M.P."/>
        </authorList>
    </citation>
    <scope>NUCLEOTIDE SEQUENCE</scope>
    <source>
        <strain evidence="1">Int1</strain>
        <tissue evidence="1">Integument</tissue>
    </source>
</reference>
<evidence type="ECO:0000313" key="1">
    <source>
        <dbReference type="EMBL" id="JAR99020.1"/>
    </source>
</evidence>
<reference evidence="1" key="1">
    <citation type="submission" date="2016-04" db="EMBL/GenBank/DDBJ databases">
        <authorList>
            <person name="Calderon-Fernandez G.M.Sr."/>
        </authorList>
    </citation>
    <scope>NUCLEOTIDE SEQUENCE</scope>
    <source>
        <strain evidence="1">Int1</strain>
        <tissue evidence="1">Integument</tissue>
    </source>
</reference>
<feature type="non-terminal residue" evidence="1">
    <location>
        <position position="1"/>
    </location>
</feature>
<organism evidence="1">
    <name type="scientific">Triatoma infestans</name>
    <name type="common">Assassin bug</name>
    <dbReference type="NCBI Taxonomy" id="30076"/>
    <lineage>
        <taxon>Eukaryota</taxon>
        <taxon>Metazoa</taxon>
        <taxon>Ecdysozoa</taxon>
        <taxon>Arthropoda</taxon>
        <taxon>Hexapoda</taxon>
        <taxon>Insecta</taxon>
        <taxon>Pterygota</taxon>
        <taxon>Neoptera</taxon>
        <taxon>Paraneoptera</taxon>
        <taxon>Hemiptera</taxon>
        <taxon>Heteroptera</taxon>
        <taxon>Panheteroptera</taxon>
        <taxon>Cimicomorpha</taxon>
        <taxon>Reduviidae</taxon>
        <taxon>Triatominae</taxon>
        <taxon>Triatoma</taxon>
    </lineage>
</organism>
<protein>
    <recommendedName>
        <fullName evidence="2">Reverse transcriptase zinc-binding domain-containing protein</fullName>
    </recommendedName>
</protein>
<proteinExistence type="predicted"/>
<dbReference type="AlphaFoldDB" id="A0A161M933"/>
<accession>A0A161M933</accession>
<name>A0A161M933_TRIIF</name>
<sequence length="126" mass="14335">ASGSEPAVGLSSGCSSGGPDRAISERLLCLSWSSLRNLVGYLTGHCGLRRHIYVMELMPDLFCGVCEKEEETHFHLMTDCVGCKEIRFRTFGWNRMVRLFPFMVIVRFVRIAVNLRLIRPGFVYLF</sequence>